<dbReference type="InterPro" id="IPR050706">
    <property type="entry name" value="Cyclic-di-GMP_PDE-like"/>
</dbReference>
<dbReference type="InterPro" id="IPR035919">
    <property type="entry name" value="EAL_sf"/>
</dbReference>
<dbReference type="Gene3D" id="3.30.450.20">
    <property type="entry name" value="PAS domain"/>
    <property type="match status" value="1"/>
</dbReference>
<dbReference type="InterPro" id="IPR029787">
    <property type="entry name" value="Nucleotide_cyclase"/>
</dbReference>
<dbReference type="InterPro" id="IPR043128">
    <property type="entry name" value="Rev_trsase/Diguanyl_cyclase"/>
</dbReference>
<dbReference type="PANTHER" id="PTHR33121:SF23">
    <property type="entry name" value="CYCLIC DI-GMP PHOSPHODIESTERASE PDEB"/>
    <property type="match status" value="1"/>
</dbReference>
<dbReference type="SMART" id="SM00052">
    <property type="entry name" value="EAL"/>
    <property type="match status" value="1"/>
</dbReference>
<dbReference type="Pfam" id="PF00563">
    <property type="entry name" value="EAL"/>
    <property type="match status" value="1"/>
</dbReference>
<feature type="transmembrane region" description="Helical" evidence="1">
    <location>
        <begin position="20"/>
        <end position="43"/>
    </location>
</feature>
<dbReference type="SMART" id="SM00091">
    <property type="entry name" value="PAS"/>
    <property type="match status" value="1"/>
</dbReference>
<dbReference type="InterPro" id="IPR000014">
    <property type="entry name" value="PAS"/>
</dbReference>
<dbReference type="CDD" id="cd01949">
    <property type="entry name" value="GGDEF"/>
    <property type="match status" value="1"/>
</dbReference>
<evidence type="ECO:0000259" key="4">
    <source>
        <dbReference type="PROSITE" id="PS50887"/>
    </source>
</evidence>
<keyword evidence="1" id="KW-0472">Membrane</keyword>
<feature type="domain" description="EAL" evidence="3">
    <location>
        <begin position="449"/>
        <end position="694"/>
    </location>
</feature>
<dbReference type="InterPro" id="IPR000160">
    <property type="entry name" value="GGDEF_dom"/>
</dbReference>
<dbReference type="OrthoDB" id="9787514at2"/>
<feature type="transmembrane region" description="Helical" evidence="1">
    <location>
        <begin position="55"/>
        <end position="77"/>
    </location>
</feature>
<keyword evidence="6" id="KW-1185">Reference proteome</keyword>
<dbReference type="SUPFAM" id="SSF141868">
    <property type="entry name" value="EAL domain-like"/>
    <property type="match status" value="1"/>
</dbReference>
<dbReference type="STRING" id="1317117.ATO7_09477"/>
<evidence type="ECO:0000313" key="5">
    <source>
        <dbReference type="EMBL" id="ORE87261.1"/>
    </source>
</evidence>
<dbReference type="CDD" id="cd01948">
    <property type="entry name" value="EAL"/>
    <property type="match status" value="1"/>
</dbReference>
<dbReference type="SMART" id="SM00267">
    <property type="entry name" value="GGDEF"/>
    <property type="match status" value="1"/>
</dbReference>
<evidence type="ECO:0000259" key="3">
    <source>
        <dbReference type="PROSITE" id="PS50883"/>
    </source>
</evidence>
<organism evidence="5 6">
    <name type="scientific">Oceanococcus atlanticus</name>
    <dbReference type="NCBI Taxonomy" id="1317117"/>
    <lineage>
        <taxon>Bacteria</taxon>
        <taxon>Pseudomonadati</taxon>
        <taxon>Pseudomonadota</taxon>
        <taxon>Gammaproteobacteria</taxon>
        <taxon>Chromatiales</taxon>
        <taxon>Oceanococcaceae</taxon>
        <taxon>Oceanococcus</taxon>
    </lineage>
</organism>
<dbReference type="InterPro" id="IPR001633">
    <property type="entry name" value="EAL_dom"/>
</dbReference>
<feature type="domain" description="GGDEF" evidence="4">
    <location>
        <begin position="305"/>
        <end position="438"/>
    </location>
</feature>
<dbReference type="Pfam" id="PF00990">
    <property type="entry name" value="GGDEF"/>
    <property type="match status" value="1"/>
</dbReference>
<keyword evidence="1" id="KW-0812">Transmembrane</keyword>
<comment type="caution">
    <text evidence="5">The sequence shown here is derived from an EMBL/GenBank/DDBJ whole genome shotgun (WGS) entry which is preliminary data.</text>
</comment>
<dbReference type="CDD" id="cd00130">
    <property type="entry name" value="PAS"/>
    <property type="match status" value="1"/>
</dbReference>
<dbReference type="RefSeq" id="WP_158523141.1">
    <property type="nucleotide sequence ID" value="NZ_AQQV01000002.1"/>
</dbReference>
<name>A0A1Y1SE99_9GAMM</name>
<dbReference type="Gene3D" id="3.30.70.270">
    <property type="match status" value="1"/>
</dbReference>
<evidence type="ECO:0000313" key="6">
    <source>
        <dbReference type="Proteomes" id="UP000192342"/>
    </source>
</evidence>
<dbReference type="PROSITE" id="PS50883">
    <property type="entry name" value="EAL"/>
    <property type="match status" value="1"/>
</dbReference>
<protein>
    <submittedName>
        <fullName evidence="5">Signal transduction protein containing a membrane domain an EAL and a GGDEF domain</fullName>
    </submittedName>
</protein>
<dbReference type="InterPro" id="IPR035965">
    <property type="entry name" value="PAS-like_dom_sf"/>
</dbReference>
<evidence type="ECO:0000256" key="1">
    <source>
        <dbReference type="SAM" id="Phobius"/>
    </source>
</evidence>
<dbReference type="SUPFAM" id="SSF55785">
    <property type="entry name" value="PYP-like sensor domain (PAS domain)"/>
    <property type="match status" value="1"/>
</dbReference>
<proteinExistence type="predicted"/>
<gene>
    <name evidence="5" type="ORF">ATO7_09477</name>
</gene>
<feature type="domain" description="PAS" evidence="2">
    <location>
        <begin position="149"/>
        <end position="197"/>
    </location>
</feature>
<keyword evidence="1" id="KW-1133">Transmembrane helix</keyword>
<accession>A0A1Y1SE99</accession>
<dbReference type="Gene3D" id="3.20.20.450">
    <property type="entry name" value="EAL domain"/>
    <property type="match status" value="1"/>
</dbReference>
<dbReference type="NCBIfam" id="TIGR00254">
    <property type="entry name" value="GGDEF"/>
    <property type="match status" value="1"/>
</dbReference>
<dbReference type="PANTHER" id="PTHR33121">
    <property type="entry name" value="CYCLIC DI-GMP PHOSPHODIESTERASE PDEF"/>
    <property type="match status" value="1"/>
</dbReference>
<dbReference type="AlphaFoldDB" id="A0A1Y1SE99"/>
<dbReference type="PROSITE" id="PS50887">
    <property type="entry name" value="GGDEF"/>
    <property type="match status" value="1"/>
</dbReference>
<sequence>MDVANKAPSANLHVPTTLGMWTSALKIALLPGLALMCLIAAPLAGYQIPGEIRGVSVHTAITLGLAALLFALVPMIWRSGYRHADHGEEHVDASSLLEANKQLHLTRYQLQKRGKELDEAIGQLKAQRQDMSRISVAARRSMALAGVTINSSGEAVVVTDIHGVIRGISPAATQLCGIHRDDAIGSAFDEVMQLFDPGAARPEQHPVKRIALRAIDAADAAPHLENCVLRDRIGKSYSVLVTSMAVTDKEGTAVGAYIKMERDDQAGGAPMRIPSQLDPITGLATRDAFTRQLDDLLRTARIKSGEHHLMLLTPDNLDFISDRHGYQAAEQVLWQIAETCRASTDDNAQCFAISAGRFALLLPDSLDGDARNCAENLRQELQQATLTWRNENLELNATIALLPLNGDSPSVNGVMELAEAMLRAGRRAGGNRVHTSVPAQTTSESRFDDRGWAEWLQQRLGAGLGHLMSQEILPVDTQNHRRSVECYMRIEDADGVWVSPRSFLPALGRIGETAMMDLWVLDQVLEQLADNPNFATEYASFSINIAAASLQDTTFALRVSERLNRHAAHAAQVCFEIAENTATSMLREVAQFVETVQNLGARVAIDQARGVGFAQLLQSCRPNAVKVDATLICSATHDDLAQAQVRWIAQSAHLRGVECTACGIEDAAWIEGIKALGVDHLQGSGLNKMGPLMV</sequence>
<dbReference type="Proteomes" id="UP000192342">
    <property type="component" value="Unassembled WGS sequence"/>
</dbReference>
<dbReference type="SUPFAM" id="SSF55073">
    <property type="entry name" value="Nucleotide cyclase"/>
    <property type="match status" value="1"/>
</dbReference>
<dbReference type="EMBL" id="AQQV01000002">
    <property type="protein sequence ID" value="ORE87261.1"/>
    <property type="molecule type" value="Genomic_DNA"/>
</dbReference>
<reference evidence="5 6" key="1">
    <citation type="submission" date="2013-04" db="EMBL/GenBank/DDBJ databases">
        <title>Oceanococcus atlanticus 22II-S10r2 Genome Sequencing.</title>
        <authorList>
            <person name="Lai Q."/>
            <person name="Li G."/>
            <person name="Shao Z."/>
        </authorList>
    </citation>
    <scope>NUCLEOTIDE SEQUENCE [LARGE SCALE GENOMIC DNA]</scope>
    <source>
        <strain evidence="5 6">22II-S10r2</strain>
    </source>
</reference>
<dbReference type="GO" id="GO:0071111">
    <property type="term" value="F:cyclic-guanylate-specific phosphodiesterase activity"/>
    <property type="evidence" value="ECO:0007669"/>
    <property type="project" value="InterPro"/>
</dbReference>
<dbReference type="PROSITE" id="PS50112">
    <property type="entry name" value="PAS"/>
    <property type="match status" value="1"/>
</dbReference>
<evidence type="ECO:0000259" key="2">
    <source>
        <dbReference type="PROSITE" id="PS50112"/>
    </source>
</evidence>